<reference evidence="1" key="2">
    <citation type="submission" date="2021-09" db="EMBL/GenBank/DDBJ databases">
        <authorList>
            <person name="Jia N."/>
            <person name="Wang J."/>
            <person name="Shi W."/>
            <person name="Du L."/>
            <person name="Sun Y."/>
            <person name="Zhan W."/>
            <person name="Jiang J."/>
            <person name="Wang Q."/>
            <person name="Zhang B."/>
            <person name="Ji P."/>
            <person name="Sakyi L.B."/>
            <person name="Cui X."/>
            <person name="Yuan T."/>
            <person name="Jiang B."/>
            <person name="Yang W."/>
            <person name="Lam T.T.-Y."/>
            <person name="Chang Q."/>
            <person name="Ding S."/>
            <person name="Wang X."/>
            <person name="Zhu J."/>
            <person name="Ruan X."/>
            <person name="Zhao L."/>
            <person name="Wei J."/>
            <person name="Que T."/>
            <person name="Du C."/>
            <person name="Cheng J."/>
            <person name="Dai P."/>
            <person name="Han X."/>
            <person name="Huang E."/>
            <person name="Gao Y."/>
            <person name="Liu J."/>
            <person name="Shao H."/>
            <person name="Ye R."/>
            <person name="Li L."/>
            <person name="Wei W."/>
            <person name="Wang X."/>
            <person name="Wang C."/>
            <person name="Huo Q."/>
            <person name="Li W."/>
            <person name="Guo W."/>
            <person name="Chen H."/>
            <person name="Chen S."/>
            <person name="Zhou L."/>
            <person name="Zhou L."/>
            <person name="Ni X."/>
            <person name="Tian J."/>
            <person name="Zhou Y."/>
            <person name="Sheng Y."/>
            <person name="Liu T."/>
            <person name="Pan Y."/>
            <person name="Xia L."/>
            <person name="Li J."/>
            <person name="Zhao F."/>
            <person name="Cao W."/>
        </authorList>
    </citation>
    <scope>NUCLEOTIDE SEQUENCE</scope>
    <source>
        <strain evidence="1">Rmic-2018</strain>
        <tissue evidence="1">Larvae</tissue>
    </source>
</reference>
<protein>
    <recommendedName>
        <fullName evidence="3">ABC transporter domain-containing protein</fullName>
    </recommendedName>
</protein>
<dbReference type="Gene3D" id="3.40.50.300">
    <property type="entry name" value="P-loop containing nucleotide triphosphate hydrolases"/>
    <property type="match status" value="1"/>
</dbReference>
<proteinExistence type="predicted"/>
<organism evidence="1 2">
    <name type="scientific">Rhipicephalus microplus</name>
    <name type="common">Cattle tick</name>
    <name type="synonym">Boophilus microplus</name>
    <dbReference type="NCBI Taxonomy" id="6941"/>
    <lineage>
        <taxon>Eukaryota</taxon>
        <taxon>Metazoa</taxon>
        <taxon>Ecdysozoa</taxon>
        <taxon>Arthropoda</taxon>
        <taxon>Chelicerata</taxon>
        <taxon>Arachnida</taxon>
        <taxon>Acari</taxon>
        <taxon>Parasitiformes</taxon>
        <taxon>Ixodida</taxon>
        <taxon>Ixodoidea</taxon>
        <taxon>Ixodidae</taxon>
        <taxon>Rhipicephalinae</taxon>
        <taxon>Rhipicephalus</taxon>
        <taxon>Boophilus</taxon>
    </lineage>
</organism>
<dbReference type="AlphaFoldDB" id="A0A9J6DNS9"/>
<evidence type="ECO:0000313" key="2">
    <source>
        <dbReference type="Proteomes" id="UP000821866"/>
    </source>
</evidence>
<accession>A0A9J6DNS9</accession>
<dbReference type="Proteomes" id="UP000821866">
    <property type="component" value="Chromosome 6"/>
</dbReference>
<evidence type="ECO:0008006" key="3">
    <source>
        <dbReference type="Google" id="ProtNLM"/>
    </source>
</evidence>
<keyword evidence="2" id="KW-1185">Reference proteome</keyword>
<evidence type="ECO:0000313" key="1">
    <source>
        <dbReference type="EMBL" id="KAH8023694.1"/>
    </source>
</evidence>
<reference evidence="1" key="1">
    <citation type="journal article" date="2020" name="Cell">
        <title>Large-Scale Comparative Analyses of Tick Genomes Elucidate Their Genetic Diversity and Vector Capacities.</title>
        <authorList>
            <consortium name="Tick Genome and Microbiome Consortium (TIGMIC)"/>
            <person name="Jia N."/>
            <person name="Wang J."/>
            <person name="Shi W."/>
            <person name="Du L."/>
            <person name="Sun Y."/>
            <person name="Zhan W."/>
            <person name="Jiang J.F."/>
            <person name="Wang Q."/>
            <person name="Zhang B."/>
            <person name="Ji P."/>
            <person name="Bell-Sakyi L."/>
            <person name="Cui X.M."/>
            <person name="Yuan T.T."/>
            <person name="Jiang B.G."/>
            <person name="Yang W.F."/>
            <person name="Lam T.T."/>
            <person name="Chang Q.C."/>
            <person name="Ding S.J."/>
            <person name="Wang X.J."/>
            <person name="Zhu J.G."/>
            <person name="Ruan X.D."/>
            <person name="Zhao L."/>
            <person name="Wei J.T."/>
            <person name="Ye R.Z."/>
            <person name="Que T.C."/>
            <person name="Du C.H."/>
            <person name="Zhou Y.H."/>
            <person name="Cheng J.X."/>
            <person name="Dai P.F."/>
            <person name="Guo W.B."/>
            <person name="Han X.H."/>
            <person name="Huang E.J."/>
            <person name="Li L.F."/>
            <person name="Wei W."/>
            <person name="Gao Y.C."/>
            <person name="Liu J.Z."/>
            <person name="Shao H.Z."/>
            <person name="Wang X."/>
            <person name="Wang C.C."/>
            <person name="Yang T.C."/>
            <person name="Huo Q.B."/>
            <person name="Li W."/>
            <person name="Chen H.Y."/>
            <person name="Chen S.E."/>
            <person name="Zhou L.G."/>
            <person name="Ni X.B."/>
            <person name="Tian J.H."/>
            <person name="Sheng Y."/>
            <person name="Liu T."/>
            <person name="Pan Y.S."/>
            <person name="Xia L.Y."/>
            <person name="Li J."/>
            <person name="Zhao F."/>
            <person name="Cao W.C."/>
        </authorList>
    </citation>
    <scope>NUCLEOTIDE SEQUENCE</scope>
    <source>
        <strain evidence="1">Rmic-2018</strain>
    </source>
</reference>
<dbReference type="SUPFAM" id="SSF52540">
    <property type="entry name" value="P-loop containing nucleoside triphosphate hydrolases"/>
    <property type="match status" value="1"/>
</dbReference>
<name>A0A9J6DNS9_RHIMP</name>
<gene>
    <name evidence="1" type="ORF">HPB51_015234</name>
</gene>
<dbReference type="EMBL" id="JABSTU010000008">
    <property type="protein sequence ID" value="KAH8023694.1"/>
    <property type="molecule type" value="Genomic_DNA"/>
</dbReference>
<comment type="caution">
    <text evidence="1">The sequence shown here is derived from an EMBL/GenBank/DDBJ whole genome shotgun (WGS) entry which is preliminary data.</text>
</comment>
<dbReference type="InterPro" id="IPR027417">
    <property type="entry name" value="P-loop_NTPase"/>
</dbReference>
<sequence length="229" mass="26113">MYTDAADKTSLAGTEHWVKGLDYRIMPAIIKERLNDVRLSDRANAFPKELSGGMKRRLTIALAFLTSPEVRVFRFAEEETTILEDWRCALAIQRLPQKMARETHEDRMPSQCKFRAGAKSSGEKFFRRDLRLARISAEFLWGQLLPWLSKKRSRLTSPRQEVVILGDVAVAAGVKKMLPNALKFCEHPNLDKLELRSLVKSTVRRAKDDEFGRLVQEGAECLPQDGKKA</sequence>